<evidence type="ECO:0000313" key="2">
    <source>
        <dbReference type="EMBL" id="ORV51214.1"/>
    </source>
</evidence>
<evidence type="ECO:0000313" key="3">
    <source>
        <dbReference type="Proteomes" id="UP000193010"/>
    </source>
</evidence>
<feature type="compositionally biased region" description="Basic and acidic residues" evidence="1">
    <location>
        <begin position="66"/>
        <end position="82"/>
    </location>
</feature>
<name>A0A1X1U2Y7_MYCFL</name>
<organism evidence="2 3">
    <name type="scientific">Mycobacterium florentinum</name>
    <dbReference type="NCBI Taxonomy" id="292462"/>
    <lineage>
        <taxon>Bacteria</taxon>
        <taxon>Bacillati</taxon>
        <taxon>Actinomycetota</taxon>
        <taxon>Actinomycetes</taxon>
        <taxon>Mycobacteriales</taxon>
        <taxon>Mycobacteriaceae</taxon>
        <taxon>Mycobacterium</taxon>
        <taxon>Mycobacterium simiae complex</taxon>
    </lineage>
</organism>
<proteinExistence type="predicted"/>
<gene>
    <name evidence="2" type="ORF">AWC05_26870</name>
</gene>
<keyword evidence="3" id="KW-1185">Reference proteome</keyword>
<dbReference type="Proteomes" id="UP000193010">
    <property type="component" value="Unassembled WGS sequence"/>
</dbReference>
<comment type="caution">
    <text evidence="2">The sequence shown here is derived from an EMBL/GenBank/DDBJ whole genome shotgun (WGS) entry which is preliminary data.</text>
</comment>
<dbReference type="EMBL" id="LQOV01000018">
    <property type="protein sequence ID" value="ORV51214.1"/>
    <property type="molecule type" value="Genomic_DNA"/>
</dbReference>
<protein>
    <submittedName>
        <fullName evidence="2">Uncharacterized protein</fullName>
    </submittedName>
</protein>
<sequence length="82" mass="8600">MLPQVIDDAQAVPQRGDELAVDEVAPTRIDPGSGLDPVDEQAQPFTPGVVAEVVEPGAFAGAGDELVGRRGRVDGERRRHSG</sequence>
<dbReference type="AlphaFoldDB" id="A0A1X1U2Y7"/>
<evidence type="ECO:0000256" key="1">
    <source>
        <dbReference type="SAM" id="MobiDB-lite"/>
    </source>
</evidence>
<dbReference type="STRING" id="292462.AWC05_26870"/>
<accession>A0A1X1U2Y7</accession>
<reference evidence="2 3" key="1">
    <citation type="submission" date="2016-01" db="EMBL/GenBank/DDBJ databases">
        <title>The new phylogeny of the genus Mycobacterium.</title>
        <authorList>
            <person name="Tarcisio F."/>
            <person name="Conor M."/>
            <person name="Antonella G."/>
            <person name="Elisabetta G."/>
            <person name="Giulia F.S."/>
            <person name="Sara T."/>
            <person name="Anna F."/>
            <person name="Clotilde B."/>
            <person name="Roberto B."/>
            <person name="Veronica D.S."/>
            <person name="Fabio R."/>
            <person name="Monica P."/>
            <person name="Olivier J."/>
            <person name="Enrico T."/>
            <person name="Nicola S."/>
        </authorList>
    </citation>
    <scope>NUCLEOTIDE SEQUENCE [LARGE SCALE GENOMIC DNA]</scope>
    <source>
        <strain evidence="2 3">DSM 44852</strain>
    </source>
</reference>
<feature type="region of interest" description="Disordered" evidence="1">
    <location>
        <begin position="1"/>
        <end position="45"/>
    </location>
</feature>
<feature type="region of interest" description="Disordered" evidence="1">
    <location>
        <begin position="60"/>
        <end position="82"/>
    </location>
</feature>